<feature type="compositionally biased region" description="Basic and acidic residues" evidence="1">
    <location>
        <begin position="1"/>
        <end position="13"/>
    </location>
</feature>
<dbReference type="KEGG" id="haxz:M0R88_13775"/>
<organism evidence="2 3">
    <name type="scientific">Halorussus gelatinilyticus</name>
    <dbReference type="NCBI Taxonomy" id="2937524"/>
    <lineage>
        <taxon>Archaea</taxon>
        <taxon>Methanobacteriati</taxon>
        <taxon>Methanobacteriota</taxon>
        <taxon>Stenosarchaea group</taxon>
        <taxon>Halobacteria</taxon>
        <taxon>Halobacteriales</taxon>
        <taxon>Haladaptataceae</taxon>
        <taxon>Halorussus</taxon>
    </lineage>
</organism>
<reference evidence="2" key="1">
    <citation type="submission" date="2022-04" db="EMBL/GenBank/DDBJ databases">
        <title>Diverse halophilic archaea isolated from saline environments.</title>
        <authorList>
            <person name="Cui H.-L."/>
        </authorList>
    </citation>
    <scope>NUCLEOTIDE SEQUENCE</scope>
    <source>
        <strain evidence="2">XZYJT40</strain>
    </source>
</reference>
<gene>
    <name evidence="2" type="ORF">M0R88_13775</name>
</gene>
<sequence length="96" mass="11176">MKVESAMRRVRDADDADPTEADDRDQQYEMYRKTFRALEDVTPDDDDEGIAVVADWIIERLETGDGRPSSKAVRQRAQKYCRQNGYEVSNNDWMGR</sequence>
<dbReference type="RefSeq" id="WP_248654073.1">
    <property type="nucleotide sequence ID" value="NZ_CP096658.1"/>
</dbReference>
<evidence type="ECO:0000313" key="3">
    <source>
        <dbReference type="Proteomes" id="UP000830434"/>
    </source>
</evidence>
<keyword evidence="3" id="KW-1185">Reference proteome</keyword>
<protein>
    <submittedName>
        <fullName evidence="2">Uncharacterized protein</fullName>
    </submittedName>
</protein>
<dbReference type="GeneID" id="72190944"/>
<proteinExistence type="predicted"/>
<name>A0A8U0IH58_9EURY</name>
<accession>A0A8U0IH58</accession>
<dbReference type="Proteomes" id="UP000830434">
    <property type="component" value="Chromosome"/>
</dbReference>
<evidence type="ECO:0000256" key="1">
    <source>
        <dbReference type="SAM" id="MobiDB-lite"/>
    </source>
</evidence>
<feature type="region of interest" description="Disordered" evidence="1">
    <location>
        <begin position="1"/>
        <end position="27"/>
    </location>
</feature>
<dbReference type="AlphaFoldDB" id="A0A8U0IH58"/>
<evidence type="ECO:0000313" key="2">
    <source>
        <dbReference type="EMBL" id="UPV99581.1"/>
    </source>
</evidence>
<dbReference type="EMBL" id="CP096658">
    <property type="protein sequence ID" value="UPV99581.1"/>
    <property type="molecule type" value="Genomic_DNA"/>
</dbReference>
<feature type="compositionally biased region" description="Acidic residues" evidence="1">
    <location>
        <begin position="14"/>
        <end position="23"/>
    </location>
</feature>